<dbReference type="RefSeq" id="WP_190932019.1">
    <property type="nucleotide sequence ID" value="NZ_JACXJA010000058.1"/>
</dbReference>
<feature type="transmembrane region" description="Helical" evidence="1">
    <location>
        <begin position="61"/>
        <end position="81"/>
    </location>
</feature>
<gene>
    <name evidence="2" type="ORF">IDH45_30965</name>
</gene>
<keyword evidence="3" id="KW-1185">Reference proteome</keyword>
<keyword evidence="1" id="KW-0472">Membrane</keyword>
<evidence type="ECO:0000313" key="2">
    <source>
        <dbReference type="EMBL" id="MBD2866402.1"/>
    </source>
</evidence>
<comment type="caution">
    <text evidence="2">The sequence shown here is derived from an EMBL/GenBank/DDBJ whole genome shotgun (WGS) entry which is preliminary data.</text>
</comment>
<dbReference type="Proteomes" id="UP000639396">
    <property type="component" value="Unassembled WGS sequence"/>
</dbReference>
<keyword evidence="1" id="KW-0812">Transmembrane</keyword>
<organism evidence="2 3">
    <name type="scientific">Paenibacillus oceani</name>
    <dbReference type="NCBI Taxonomy" id="2772510"/>
    <lineage>
        <taxon>Bacteria</taxon>
        <taxon>Bacillati</taxon>
        <taxon>Bacillota</taxon>
        <taxon>Bacilli</taxon>
        <taxon>Bacillales</taxon>
        <taxon>Paenibacillaceae</taxon>
        <taxon>Paenibacillus</taxon>
    </lineage>
</organism>
<protein>
    <recommendedName>
        <fullName evidence="4">DUF4367 domain-containing protein</fullName>
    </recommendedName>
</protein>
<keyword evidence="1" id="KW-1133">Transmembrane helix</keyword>
<accession>A0A927H3J5</accession>
<proteinExistence type="predicted"/>
<evidence type="ECO:0000313" key="3">
    <source>
        <dbReference type="Proteomes" id="UP000639396"/>
    </source>
</evidence>
<dbReference type="EMBL" id="JACXJA010000058">
    <property type="protein sequence ID" value="MBD2866402.1"/>
    <property type="molecule type" value="Genomic_DNA"/>
</dbReference>
<evidence type="ECO:0000256" key="1">
    <source>
        <dbReference type="SAM" id="Phobius"/>
    </source>
</evidence>
<name>A0A927H3J5_9BACL</name>
<dbReference type="AlphaFoldDB" id="A0A927H3J5"/>
<sequence length="332" mass="36633">MQTDKELKAAFRKRAQTILLPAGLDRQIAGIYESFVQTQSRHPSRPGTLSRLRSAAGRRTAIIALCFCLFSGIAYASNALYKVNTSNLKYEMTIDPNIELPSSTAEQIRNVFDGVRSSLGEDEKVFVFFSLLDREKLPAFASVSNPRIYTDLAQWKQVVGYDADWSLPGQLPDGYSIAGGRTQLPVEGGTLEWMKRYERTLKEEAKRTGQPAAWTKIDASDNAGSTGVYVPNMLVTKEGGAEITASWQVIPEGTNVEIHGKSGNGTMSEKVTVSGKEAAYMYSSDNFLSRTGYVQHLSWADEVNGKSILYQLSSESADVSKEDLLYIANHMK</sequence>
<reference evidence="2" key="1">
    <citation type="submission" date="2020-09" db="EMBL/GenBank/DDBJ databases">
        <title>A novel bacterium of genus Paenibacillus, isolated from South China Sea.</title>
        <authorList>
            <person name="Huang H."/>
            <person name="Mo K."/>
            <person name="Hu Y."/>
        </authorList>
    </citation>
    <scope>NUCLEOTIDE SEQUENCE</scope>
    <source>
        <strain evidence="2">IB182363</strain>
    </source>
</reference>
<evidence type="ECO:0008006" key="4">
    <source>
        <dbReference type="Google" id="ProtNLM"/>
    </source>
</evidence>